<feature type="signal peptide" evidence="1">
    <location>
        <begin position="1"/>
        <end position="24"/>
    </location>
</feature>
<evidence type="ECO:0000256" key="1">
    <source>
        <dbReference type="SAM" id="SignalP"/>
    </source>
</evidence>
<name>A0A0N5AT13_9BILA</name>
<dbReference type="WBParaSite" id="SMUV_0000795101-mRNA-1">
    <property type="protein sequence ID" value="SMUV_0000795101-mRNA-1"/>
    <property type="gene ID" value="SMUV_0000795101"/>
</dbReference>
<evidence type="ECO:0000313" key="3">
    <source>
        <dbReference type="WBParaSite" id="SMUV_0000795101-mRNA-1"/>
    </source>
</evidence>
<proteinExistence type="predicted"/>
<sequence>MFTGTTIICRTVFVCFVIICGSLCCSPDSFPNNTANALHLFDCTPENQTKIVDIKWLQLKSDKTNLSYPINVSNVWSLKLQITNHGKKIDNLLMDVTCYQWKMDEKLKRCSWQPLFTFGLTDDLEVCEWIDCPLEANTTVNAEVKFDAVEYASLIDPGLYSCHADLKNNDKPRHVKLADFVPPPLGCSGYQSIIEV</sequence>
<protein>
    <submittedName>
        <fullName evidence="3">Ig-like domain-containing protein</fullName>
    </submittedName>
</protein>
<feature type="chain" id="PRO_5005893446" evidence="1">
    <location>
        <begin position="25"/>
        <end position="196"/>
    </location>
</feature>
<evidence type="ECO:0000313" key="2">
    <source>
        <dbReference type="Proteomes" id="UP000046393"/>
    </source>
</evidence>
<keyword evidence="2" id="KW-1185">Reference proteome</keyword>
<dbReference type="AlphaFoldDB" id="A0A0N5AT13"/>
<accession>A0A0N5AT13</accession>
<organism evidence="2 3">
    <name type="scientific">Syphacia muris</name>
    <dbReference type="NCBI Taxonomy" id="451379"/>
    <lineage>
        <taxon>Eukaryota</taxon>
        <taxon>Metazoa</taxon>
        <taxon>Ecdysozoa</taxon>
        <taxon>Nematoda</taxon>
        <taxon>Chromadorea</taxon>
        <taxon>Rhabditida</taxon>
        <taxon>Spirurina</taxon>
        <taxon>Oxyuridomorpha</taxon>
        <taxon>Oxyuroidea</taxon>
        <taxon>Oxyuridae</taxon>
        <taxon>Syphacia</taxon>
    </lineage>
</organism>
<reference evidence="3" key="1">
    <citation type="submission" date="2017-02" db="UniProtKB">
        <authorList>
            <consortium name="WormBaseParasite"/>
        </authorList>
    </citation>
    <scope>IDENTIFICATION</scope>
</reference>
<dbReference type="Proteomes" id="UP000046393">
    <property type="component" value="Unplaced"/>
</dbReference>
<dbReference type="PANTHER" id="PTHR35573">
    <property type="entry name" value="PROTEIN CBG22129"/>
    <property type="match status" value="1"/>
</dbReference>
<keyword evidence="1" id="KW-0732">Signal</keyword>